<name>A0A873WJV6_9CAUD</name>
<organism evidence="1 2">
    <name type="scientific">Streptomyces phage Shady</name>
    <dbReference type="NCBI Taxonomy" id="2767585"/>
    <lineage>
        <taxon>Viruses</taxon>
        <taxon>Duplodnaviria</taxon>
        <taxon>Heunggongvirae</taxon>
        <taxon>Uroviricota</taxon>
        <taxon>Caudoviricetes</taxon>
        <taxon>Colingsworthviridae</taxon>
        <taxon>Shadyvirus</taxon>
        <taxon>Shadyvirus shady</taxon>
    </lineage>
</organism>
<evidence type="ECO:0000313" key="2">
    <source>
        <dbReference type="Proteomes" id="UP000663311"/>
    </source>
</evidence>
<dbReference type="EMBL" id="MT701596">
    <property type="protein sequence ID" value="QPB09786.1"/>
    <property type="molecule type" value="Genomic_DNA"/>
</dbReference>
<proteinExistence type="predicted"/>
<sequence>MSEQGPEVIGREILRAEAALERDKDRLGKTTRSQQTHRIETLRWALHAALTGDPSRKPGEEVEEFLGALKAREEGTS</sequence>
<reference evidence="1" key="1">
    <citation type="submission" date="2020-07" db="EMBL/GenBank/DDBJ databases">
        <title>Complete genome sequence of Streptomyces phage Shady.</title>
        <authorList>
            <person name="Ortega C.A."/>
            <person name="Hernandez I."/>
            <person name="Guadalupe Vizoso-Pinto M."/>
            <person name="Clark J.D."/>
            <person name="Liu M."/>
            <person name="Burrowes B.H."/>
        </authorList>
    </citation>
    <scope>NUCLEOTIDE SEQUENCE</scope>
</reference>
<evidence type="ECO:0000313" key="1">
    <source>
        <dbReference type="EMBL" id="QPB09786.1"/>
    </source>
</evidence>
<protein>
    <submittedName>
        <fullName evidence="1">Uncharacterized protein</fullName>
    </submittedName>
</protein>
<keyword evidence="2" id="KW-1185">Reference proteome</keyword>
<dbReference type="Proteomes" id="UP000663311">
    <property type="component" value="Segment"/>
</dbReference>
<gene>
    <name evidence="1" type="ORF">CPT_Shady_025</name>
</gene>
<accession>A0A873WJV6</accession>